<protein>
    <submittedName>
        <fullName evidence="1">Uncharacterized protein</fullName>
    </submittedName>
</protein>
<dbReference type="AlphaFoldDB" id="A0A9E9LG27"/>
<name>A0A9E9LG27_9BURK</name>
<dbReference type="EMBL" id="CP098251">
    <property type="protein sequence ID" value="WAV92109.1"/>
    <property type="molecule type" value="Genomic_DNA"/>
</dbReference>
<dbReference type="RefSeq" id="WP_269316370.1">
    <property type="nucleotide sequence ID" value="NZ_CP098251.1"/>
</dbReference>
<gene>
    <name evidence="1" type="ORF">NB646_05175</name>
</gene>
<organism evidence="1">
    <name type="scientific">Oxalobacter aliiformigenes</name>
    <dbReference type="NCBI Taxonomy" id="2946593"/>
    <lineage>
        <taxon>Bacteria</taxon>
        <taxon>Pseudomonadati</taxon>
        <taxon>Pseudomonadota</taxon>
        <taxon>Betaproteobacteria</taxon>
        <taxon>Burkholderiales</taxon>
        <taxon>Oxalobacteraceae</taxon>
        <taxon>Oxalobacter</taxon>
    </lineage>
</organism>
<reference evidence="1" key="1">
    <citation type="journal article" date="2022" name="Front. Microbiol.">
        <title>New perspectives on an old grouping: The genomic and phenotypic variability of Oxalobacter formigenes and the implications for calcium oxalate stone prevention.</title>
        <authorList>
            <person name="Chmiel J.A."/>
            <person name="Carr C."/>
            <person name="Stuivenberg G.A."/>
            <person name="Venema R."/>
            <person name="Chanyi R.M."/>
            <person name="Al K.F."/>
            <person name="Giguere D."/>
            <person name="Say H."/>
            <person name="Akouris P.P."/>
            <person name="Dominguez Romero S.A."/>
            <person name="Kwong A."/>
            <person name="Tai V."/>
            <person name="Koval S.F."/>
            <person name="Razvi H."/>
            <person name="Bjazevic J."/>
            <person name="Burton J.P."/>
        </authorList>
    </citation>
    <scope>NUCLEOTIDE SEQUENCE</scope>
    <source>
        <strain evidence="1">OxK</strain>
    </source>
</reference>
<sequence>MMLAWQAFIRWKSLLAGSARFLDRDRFRVYRVSGGSTQQDVPPLLKKYFPDVEPGRSLKDFSLTGLLSGKYRLAGRPDKRNLSFFGKVKRFVVRHFLTDYE</sequence>
<evidence type="ECO:0000313" key="1">
    <source>
        <dbReference type="EMBL" id="WAV92109.1"/>
    </source>
</evidence>
<dbReference type="Proteomes" id="UP001164819">
    <property type="component" value="Chromosome"/>
</dbReference>
<proteinExistence type="predicted"/>
<accession>A0A9E9LG27</accession>